<reference evidence="1 2" key="1">
    <citation type="submission" date="2022-01" db="EMBL/GenBank/DDBJ databases">
        <title>Whole genome-based taxonomy of the Shewanellaceae.</title>
        <authorList>
            <person name="Martin-Rodriguez A.J."/>
        </authorList>
    </citation>
    <scope>NUCLEOTIDE SEQUENCE [LARGE SCALE GENOMIC DNA]</scope>
    <source>
        <strain evidence="1 2">DSM 21332</strain>
    </source>
</reference>
<organism evidence="1 2">
    <name type="scientific">Shewanella corallii</name>
    <dbReference type="NCBI Taxonomy" id="560080"/>
    <lineage>
        <taxon>Bacteria</taxon>
        <taxon>Pseudomonadati</taxon>
        <taxon>Pseudomonadota</taxon>
        <taxon>Gammaproteobacteria</taxon>
        <taxon>Alteromonadales</taxon>
        <taxon>Shewanellaceae</taxon>
        <taxon>Shewanella</taxon>
    </lineage>
</organism>
<name>A0ABT0NC66_9GAMM</name>
<dbReference type="Proteomes" id="UP001202831">
    <property type="component" value="Unassembled WGS sequence"/>
</dbReference>
<dbReference type="EMBL" id="JAKIKT010000010">
    <property type="protein sequence ID" value="MCL2916038.1"/>
    <property type="molecule type" value="Genomic_DNA"/>
</dbReference>
<sequence length="72" mass="8556">MKQDNEGRGIIYDADGITIWVETWGELIQECKHRLKILIGQLDINIYHSDSLKYPQESYFEYQIDVILTHEK</sequence>
<protein>
    <submittedName>
        <fullName evidence="1">Uncharacterized protein</fullName>
    </submittedName>
</protein>
<dbReference type="RefSeq" id="WP_249250599.1">
    <property type="nucleotide sequence ID" value="NZ_JAKIKT010000010.1"/>
</dbReference>
<comment type="caution">
    <text evidence="1">The sequence shown here is derived from an EMBL/GenBank/DDBJ whole genome shotgun (WGS) entry which is preliminary data.</text>
</comment>
<evidence type="ECO:0000313" key="1">
    <source>
        <dbReference type="EMBL" id="MCL2916038.1"/>
    </source>
</evidence>
<accession>A0ABT0NC66</accession>
<proteinExistence type="predicted"/>
<keyword evidence="2" id="KW-1185">Reference proteome</keyword>
<evidence type="ECO:0000313" key="2">
    <source>
        <dbReference type="Proteomes" id="UP001202831"/>
    </source>
</evidence>
<gene>
    <name evidence="1" type="ORF">L2725_20055</name>
</gene>